<dbReference type="RefSeq" id="XP_024935471.1">
    <property type="nucleotide sequence ID" value="XM_025079703.1"/>
</dbReference>
<accession>A0AAJ7R718</accession>
<organism evidence="2 3">
    <name type="scientific">Cephus cinctus</name>
    <name type="common">Wheat stem sawfly</name>
    <dbReference type="NCBI Taxonomy" id="211228"/>
    <lineage>
        <taxon>Eukaryota</taxon>
        <taxon>Metazoa</taxon>
        <taxon>Ecdysozoa</taxon>
        <taxon>Arthropoda</taxon>
        <taxon>Hexapoda</taxon>
        <taxon>Insecta</taxon>
        <taxon>Pterygota</taxon>
        <taxon>Neoptera</taxon>
        <taxon>Endopterygota</taxon>
        <taxon>Hymenoptera</taxon>
        <taxon>Cephoidea</taxon>
        <taxon>Cephidae</taxon>
        <taxon>Cephus</taxon>
    </lineage>
</organism>
<evidence type="ECO:0000256" key="1">
    <source>
        <dbReference type="SAM" id="MobiDB-lite"/>
    </source>
</evidence>
<feature type="compositionally biased region" description="Basic residues" evidence="1">
    <location>
        <begin position="163"/>
        <end position="175"/>
    </location>
</feature>
<feature type="compositionally biased region" description="Basic residues" evidence="1">
    <location>
        <begin position="203"/>
        <end position="212"/>
    </location>
</feature>
<protein>
    <submittedName>
        <fullName evidence="3">Uncharacterized protein LOC107274835</fullName>
    </submittedName>
</protein>
<dbReference type="KEGG" id="ccin:107274835"/>
<keyword evidence="2" id="KW-1185">Reference proteome</keyword>
<proteinExistence type="predicted"/>
<name>A0AAJ7R718_CEPCN</name>
<feature type="region of interest" description="Disordered" evidence="1">
    <location>
        <begin position="137"/>
        <end position="221"/>
    </location>
</feature>
<dbReference type="Proteomes" id="UP000694920">
    <property type="component" value="Unplaced"/>
</dbReference>
<feature type="region of interest" description="Disordered" evidence="1">
    <location>
        <begin position="239"/>
        <end position="281"/>
    </location>
</feature>
<feature type="compositionally biased region" description="Low complexity" evidence="1">
    <location>
        <begin position="186"/>
        <end position="195"/>
    </location>
</feature>
<evidence type="ECO:0000313" key="3">
    <source>
        <dbReference type="RefSeq" id="XP_024935471.1"/>
    </source>
</evidence>
<reference evidence="3" key="1">
    <citation type="submission" date="2025-08" db="UniProtKB">
        <authorList>
            <consortium name="RefSeq"/>
        </authorList>
    </citation>
    <scope>IDENTIFICATION</scope>
</reference>
<feature type="compositionally biased region" description="Polar residues" evidence="1">
    <location>
        <begin position="137"/>
        <end position="150"/>
    </location>
</feature>
<dbReference type="AlphaFoldDB" id="A0AAJ7R718"/>
<gene>
    <name evidence="3" type="primary">LOC107274835</name>
</gene>
<sequence>MSNDKQEVLYGCKFILVEFQDDCQSGNKLLPIELVPKTWVKVVEGQYFCKYPPEKVFEYVGKWTNEEKDPERSWKSYPVILFHGAADFDQGKRRLGRAYQTRSCAITDGERRKSSVKDDVISNSDIHKMLCVKTSMNVNSNDGETGSETDSVSHKWRSQGTRLKQRASLKKKSRNRHDVSDDSSDSKASTDSAYSPIGNLKKQSQKSKHRASRSMTNPHLKTASIDNIEVVLLEIDLTETEDPRHPQTFREGRTQRSKGDDHQSNNSKDLESELHTTSKTVKRSSTKKRNFIFEALESSINQRLKSVKDSILYNIEHKLEELKLAIVASNIPRVPHETVDTLVKSVNTPLPIGSLNDFLEFDKAVSEEQKKKDALIALFNFLCFEHPSSQKCIDNALPRIFRKKVQGKYSGQGKKVKGVGKLDFSATATFACFQEAIRTKFGESDESKALNSKIGIWLSNFGDREGGRQERPFFES</sequence>
<evidence type="ECO:0000313" key="2">
    <source>
        <dbReference type="Proteomes" id="UP000694920"/>
    </source>
</evidence>
<dbReference type="GeneID" id="107274835"/>
<feature type="compositionally biased region" description="Basic and acidic residues" evidence="1">
    <location>
        <begin position="241"/>
        <end position="276"/>
    </location>
</feature>